<reference evidence="1 2" key="1">
    <citation type="submission" date="2016-10" db="EMBL/GenBank/DDBJ databases">
        <authorList>
            <person name="de Groot N.N."/>
        </authorList>
    </citation>
    <scope>NUCLEOTIDE SEQUENCE [LARGE SCALE GENOMIC DNA]</scope>
    <source>
        <strain evidence="1 2">CGMCC 1.9113</strain>
    </source>
</reference>
<evidence type="ECO:0000313" key="1">
    <source>
        <dbReference type="EMBL" id="SFP85835.1"/>
    </source>
</evidence>
<proteinExistence type="predicted"/>
<dbReference type="STRING" id="634430.SAMN04488241_1099"/>
<keyword evidence="2" id="KW-1185">Reference proteome</keyword>
<protein>
    <submittedName>
        <fullName evidence="1">Uncharacterized protein</fullName>
    </submittedName>
</protein>
<accession>A0A1I5TS18</accession>
<evidence type="ECO:0000313" key="2">
    <source>
        <dbReference type="Proteomes" id="UP000199586"/>
    </source>
</evidence>
<dbReference type="EMBL" id="FOXP01000009">
    <property type="protein sequence ID" value="SFP85835.1"/>
    <property type="molecule type" value="Genomic_DNA"/>
</dbReference>
<dbReference type="RefSeq" id="WP_177200185.1">
    <property type="nucleotide sequence ID" value="NZ_FOXP01000009.1"/>
</dbReference>
<dbReference type="Proteomes" id="UP000199586">
    <property type="component" value="Unassembled WGS sequence"/>
</dbReference>
<sequence>MSETAAALLQIRDLLDEAILWAEANGDTLLAVRLAEAHHCVEERIDGNTDTA</sequence>
<dbReference type="AlphaFoldDB" id="A0A1I5TS18"/>
<gene>
    <name evidence="1" type="ORF">SAMN04488241_1099</name>
</gene>
<organism evidence="1 2">
    <name type="scientific">Sphingomonas rubra</name>
    <dbReference type="NCBI Taxonomy" id="634430"/>
    <lineage>
        <taxon>Bacteria</taxon>
        <taxon>Pseudomonadati</taxon>
        <taxon>Pseudomonadota</taxon>
        <taxon>Alphaproteobacteria</taxon>
        <taxon>Sphingomonadales</taxon>
        <taxon>Sphingomonadaceae</taxon>
        <taxon>Sphingomonas</taxon>
    </lineage>
</organism>
<name>A0A1I5TS18_9SPHN</name>